<dbReference type="Pfam" id="PF10720">
    <property type="entry name" value="DUF2515"/>
    <property type="match status" value="1"/>
</dbReference>
<evidence type="ECO:0008006" key="3">
    <source>
        <dbReference type="Google" id="ProtNLM"/>
    </source>
</evidence>
<reference evidence="1 2" key="1">
    <citation type="submission" date="2023-07" db="EMBL/GenBank/DDBJ databases">
        <title>Genomic Encyclopedia of Type Strains, Phase IV (KMG-IV): sequencing the most valuable type-strain genomes for metagenomic binning, comparative biology and taxonomic classification.</title>
        <authorList>
            <person name="Goeker M."/>
        </authorList>
    </citation>
    <scope>NUCLEOTIDE SEQUENCE [LARGE SCALE GENOMIC DNA]</scope>
    <source>
        <strain evidence="1 2">DSM 23948</strain>
    </source>
</reference>
<keyword evidence="2" id="KW-1185">Reference proteome</keyword>
<gene>
    <name evidence="1" type="ORF">J2S07_001487</name>
</gene>
<dbReference type="EMBL" id="JAUSTU010000005">
    <property type="protein sequence ID" value="MDQ0155183.1"/>
    <property type="molecule type" value="Genomic_DNA"/>
</dbReference>
<dbReference type="InterPro" id="IPR019658">
    <property type="entry name" value="DUF2515"/>
</dbReference>
<evidence type="ECO:0000313" key="2">
    <source>
        <dbReference type="Proteomes" id="UP001231362"/>
    </source>
</evidence>
<protein>
    <recommendedName>
        <fullName evidence="3">DUF2515 domain-containing protein</fullName>
    </recommendedName>
</protein>
<accession>A0ABT9V2L6</accession>
<dbReference type="Proteomes" id="UP001231362">
    <property type="component" value="Unassembled WGS sequence"/>
</dbReference>
<organism evidence="1 2">
    <name type="scientific">Anoxybacillus andreesenii</name>
    <dbReference type="NCBI Taxonomy" id="1325932"/>
    <lineage>
        <taxon>Bacteria</taxon>
        <taxon>Bacillati</taxon>
        <taxon>Bacillota</taxon>
        <taxon>Bacilli</taxon>
        <taxon>Bacillales</taxon>
        <taxon>Anoxybacillaceae</taxon>
        <taxon>Anoxybacillus</taxon>
    </lineage>
</organism>
<sequence length="341" mass="41493">MVLILDAQYSTLAAVEKNLLPYIEMQEFKHNLDNISRTEAYLQFYQRYPEIKWAFLAHMVSRNAGWNMCDLEGKWLTQLLNKEKRNLLYHTYERANWLIFHDAYPQLLLYHYSTKMHTPMFHLLKFFHVSQFMVGEWERFWKDRDEERLLVALIINEQNVIQKPVILDPLYKKKVFHTFLFSVHERLHNSYVLFPTVHGELFGASVYGFNLVDRRIELGKRLASILFEKALYPHFYQFAVNTIHTGSRYDYEQYLQPIPARITPELRQAFPVIRHSIHQYEDWTSIRRIKKQWFTSRLRHQHPIRLTDWYKRKKRSLHRGIQLKNFFTRLLRDKKESLGRE</sequence>
<proteinExistence type="predicted"/>
<dbReference type="RefSeq" id="WP_307149752.1">
    <property type="nucleotide sequence ID" value="NZ_JAUSTU010000005.1"/>
</dbReference>
<comment type="caution">
    <text evidence="1">The sequence shown here is derived from an EMBL/GenBank/DDBJ whole genome shotgun (WGS) entry which is preliminary data.</text>
</comment>
<name>A0ABT9V2L6_9BACL</name>
<evidence type="ECO:0000313" key="1">
    <source>
        <dbReference type="EMBL" id="MDQ0155183.1"/>
    </source>
</evidence>